<dbReference type="GeneID" id="98398598"/>
<dbReference type="Proteomes" id="UP000283713">
    <property type="component" value="Unassembled WGS sequence"/>
</dbReference>
<name>A0A3E4T993_PHOVU</name>
<evidence type="ECO:0000313" key="7">
    <source>
        <dbReference type="Proteomes" id="UP000285469"/>
    </source>
</evidence>
<evidence type="ECO:0000313" key="5">
    <source>
        <dbReference type="Proteomes" id="UP000261278"/>
    </source>
</evidence>
<feature type="chain" id="PRO_5041544544" evidence="1">
    <location>
        <begin position="18"/>
        <end position="310"/>
    </location>
</feature>
<evidence type="ECO:0000313" key="3">
    <source>
        <dbReference type="EMBL" id="RGW46966.1"/>
    </source>
</evidence>
<keyword evidence="1" id="KW-0732">Signal</keyword>
<dbReference type="EMBL" id="QSAI01000023">
    <property type="protein sequence ID" value="RGW46966.1"/>
    <property type="molecule type" value="Genomic_DNA"/>
</dbReference>
<evidence type="ECO:0000256" key="1">
    <source>
        <dbReference type="SAM" id="SignalP"/>
    </source>
</evidence>
<evidence type="ECO:0000313" key="4">
    <source>
        <dbReference type="EMBL" id="RHH80806.1"/>
    </source>
</evidence>
<dbReference type="PROSITE" id="PS51257">
    <property type="entry name" value="PROKAR_LIPOPROTEIN"/>
    <property type="match status" value="1"/>
</dbReference>
<reference evidence="5 6" key="1">
    <citation type="submission" date="2018-08" db="EMBL/GenBank/DDBJ databases">
        <title>A genome reference for cultivated species of the human gut microbiota.</title>
        <authorList>
            <person name="Zou Y."/>
            <person name="Xue W."/>
            <person name="Luo G."/>
        </authorList>
    </citation>
    <scope>NUCLEOTIDE SEQUENCE [LARGE SCALE GENOMIC DNA]</scope>
    <source>
        <strain evidence="3 7">AF12-25</strain>
        <strain evidence="4 6">AM16-6</strain>
        <strain evidence="2 5">TF05-18</strain>
    </source>
</reference>
<dbReference type="Proteomes" id="UP000285469">
    <property type="component" value="Unassembled WGS sequence"/>
</dbReference>
<dbReference type="RefSeq" id="WP_117515197.1">
    <property type="nucleotide sequence ID" value="NZ_JAHPXM010000004.1"/>
</dbReference>
<accession>A0A3E4T993</accession>
<dbReference type="Proteomes" id="UP000261278">
    <property type="component" value="Unassembled WGS sequence"/>
</dbReference>
<comment type="caution">
    <text evidence="2">The sequence shown here is derived from an EMBL/GenBank/DDBJ whole genome shotgun (WGS) entry which is preliminary data.</text>
</comment>
<protein>
    <submittedName>
        <fullName evidence="2">Uncharacterized protein</fullName>
    </submittedName>
</protein>
<sequence length="310" mass="35596">MKTVIITLLLTAASVMSCKPPMPPTDNESACTSSCKQDQRTADVIGEADIITGIASDDFPSLFIQGNHFQFQRKNGLYAPLGIGFMEVIAEQNPVIPLYRTATCKEPEDSIALHQYPFDKDIAERKRKDDNPQEWQDGQNNASCKDGRYYYRYSSESDTLMPLAWRSGSNIHEYLEETASLTYTFPMLRFRVLGLMAGRAEIVLNEESGKTAWINCSSGQIMMHGNRMQRNRSLMRINGIPAKRTHDFDTYYISWEDYLRMVTVVCFKDNTEVRKPFEVQGDTIKSEQGWKLWKQGEELLIKDIIEYYLE</sequence>
<evidence type="ECO:0000313" key="6">
    <source>
        <dbReference type="Proteomes" id="UP000283713"/>
    </source>
</evidence>
<dbReference type="EMBL" id="QRKA01000009">
    <property type="protein sequence ID" value="RHH80806.1"/>
    <property type="molecule type" value="Genomic_DNA"/>
</dbReference>
<gene>
    <name evidence="4" type="ORF">DW193_07375</name>
    <name evidence="3" type="ORF">DWV70_13005</name>
    <name evidence="2" type="ORF">DXC44_04890</name>
</gene>
<evidence type="ECO:0000313" key="2">
    <source>
        <dbReference type="EMBL" id="RGL87708.1"/>
    </source>
</evidence>
<dbReference type="EMBL" id="QSSN01000004">
    <property type="protein sequence ID" value="RGL87708.1"/>
    <property type="molecule type" value="Genomic_DNA"/>
</dbReference>
<proteinExistence type="predicted"/>
<organism evidence="2 5">
    <name type="scientific">Phocaeicola vulgatus</name>
    <name type="common">Bacteroides vulgatus</name>
    <dbReference type="NCBI Taxonomy" id="821"/>
    <lineage>
        <taxon>Bacteria</taxon>
        <taxon>Pseudomonadati</taxon>
        <taxon>Bacteroidota</taxon>
        <taxon>Bacteroidia</taxon>
        <taxon>Bacteroidales</taxon>
        <taxon>Bacteroidaceae</taxon>
        <taxon>Phocaeicola</taxon>
    </lineage>
</organism>
<feature type="signal peptide" evidence="1">
    <location>
        <begin position="1"/>
        <end position="17"/>
    </location>
</feature>
<dbReference type="AlphaFoldDB" id="A0A3E4T993"/>